<reference evidence="3 4" key="1">
    <citation type="submission" date="2016-10" db="EMBL/GenBank/DDBJ databases">
        <authorList>
            <person name="de Groot N.N."/>
        </authorList>
    </citation>
    <scope>NUCLEOTIDE SEQUENCE [LARGE SCALE GENOMIC DNA]</scope>
    <source>
        <strain evidence="3 4">Nm146</strain>
    </source>
</reference>
<reference evidence="2" key="2">
    <citation type="submission" date="2021-02" db="EMBL/GenBank/DDBJ databases">
        <authorList>
            <person name="Han P."/>
        </authorList>
    </citation>
    <scope>NUCLEOTIDE SEQUENCE</scope>
    <source>
        <strain evidence="2">Nitrosomonas nitrosa 18-3D</strain>
    </source>
</reference>
<dbReference type="Proteomes" id="UP000601736">
    <property type="component" value="Unassembled WGS sequence"/>
</dbReference>
<proteinExistence type="predicted"/>
<sequence>MVEMTPAQYSRRILLLVTGLTPQVVTETLYALAVQAEEKFIPTEIHVISTEEGAERARLSLLDPSSGQFHALCNDYGLHDIFFTPQYIHIIEDCSGKPLTDIRTPEDNLRAADYIMHFVRNFCSDESSVLHVSIAGGRKSMGFFAGYALSLFGRTQDRLSHVLVNDPFESLQDFYFPPAQGRVLNTRNNRPVHTSDARIMLADIPFVRLRGGMPQDLQDKRVSFHEAIEGVQSGLHFVSLAFDLPNKSVRCGGKSVNLPPQLLAFYLWLARRHVMTAGKGAIRWQEADHHDFLKVYAEIAGMMSANFEKTKQALSKGFERQFFEEKKAKINSIFEKQLPLEASFYQIETFGERPYKKYGLKLAPEQIVL</sequence>
<evidence type="ECO:0000313" key="2">
    <source>
        <dbReference type="EMBL" id="CAE6485535.1"/>
    </source>
</evidence>
<evidence type="ECO:0000313" key="4">
    <source>
        <dbReference type="Proteomes" id="UP000199561"/>
    </source>
</evidence>
<dbReference type="AlphaFoldDB" id="A0A1I4LNI2"/>
<feature type="domain" description="CRISPR system ring nuclease SSO2081-like" evidence="1">
    <location>
        <begin position="21"/>
        <end position="219"/>
    </location>
</feature>
<keyword evidence="4" id="KW-1185">Reference proteome</keyword>
<protein>
    <submittedName>
        <fullName evidence="3">CRISPR-associated protein, Csx6 family</fullName>
    </submittedName>
</protein>
<dbReference type="InterPro" id="IPR013413">
    <property type="entry name" value="CRISPR-assoc_prot_NE0113"/>
</dbReference>
<dbReference type="Proteomes" id="UP000199561">
    <property type="component" value="Unassembled WGS sequence"/>
</dbReference>
<name>A0A1I4LNI2_9PROT</name>
<dbReference type="RefSeq" id="WP_090666080.1">
    <property type="nucleotide sequence ID" value="NZ_CAJNAP010000001.1"/>
</dbReference>
<dbReference type="InterPro" id="IPR019092">
    <property type="entry name" value="SSO2081-like_dom"/>
</dbReference>
<dbReference type="EMBL" id="FOUF01000002">
    <property type="protein sequence ID" value="SFL92572.1"/>
    <property type="molecule type" value="Genomic_DNA"/>
</dbReference>
<dbReference type="NCBIfam" id="TIGR02584">
    <property type="entry name" value="cas_NE0113"/>
    <property type="match status" value="1"/>
</dbReference>
<evidence type="ECO:0000259" key="1">
    <source>
        <dbReference type="Pfam" id="PF09623"/>
    </source>
</evidence>
<organism evidence="3 4">
    <name type="scientific">Nitrosomonas nitrosa</name>
    <dbReference type="NCBI Taxonomy" id="52442"/>
    <lineage>
        <taxon>Bacteria</taxon>
        <taxon>Pseudomonadati</taxon>
        <taxon>Pseudomonadota</taxon>
        <taxon>Betaproteobacteria</taxon>
        <taxon>Nitrosomonadales</taxon>
        <taxon>Nitrosomonadaceae</taxon>
        <taxon>Nitrosomonas</taxon>
    </lineage>
</organism>
<dbReference type="CDD" id="cd09741">
    <property type="entry name" value="Csx1_III-U"/>
    <property type="match status" value="1"/>
</dbReference>
<evidence type="ECO:0000313" key="3">
    <source>
        <dbReference type="EMBL" id="SFL92572.1"/>
    </source>
</evidence>
<accession>A0A1I4LNI2</accession>
<dbReference type="STRING" id="52442.SAMN05421880_102146"/>
<dbReference type="EMBL" id="CAJNAP010000001">
    <property type="protein sequence ID" value="CAE6485535.1"/>
    <property type="molecule type" value="Genomic_DNA"/>
</dbReference>
<dbReference type="Pfam" id="PF09623">
    <property type="entry name" value="Cas_NE0113"/>
    <property type="match status" value="1"/>
</dbReference>
<gene>
    <name evidence="2" type="ORF">NMYAN_10293</name>
    <name evidence="3" type="ORF">SAMN05421880_102146</name>
</gene>